<dbReference type="PANTHER" id="PTHR42781">
    <property type="entry name" value="SPERMIDINE/PUTRESCINE IMPORT ATP-BINDING PROTEIN POTA"/>
    <property type="match status" value="1"/>
</dbReference>
<dbReference type="Pfam" id="PF00005">
    <property type="entry name" value="ABC_tran"/>
    <property type="match status" value="1"/>
</dbReference>
<comment type="caution">
    <text evidence="5">The sequence shown here is derived from an EMBL/GenBank/DDBJ whole genome shotgun (WGS) entry which is preliminary data.</text>
</comment>
<dbReference type="EMBL" id="JAOQJU010000008">
    <property type="protein sequence ID" value="MCU6686606.1"/>
    <property type="molecule type" value="Genomic_DNA"/>
</dbReference>
<dbReference type="InterPro" id="IPR017871">
    <property type="entry name" value="ABC_transporter-like_CS"/>
</dbReference>
<keyword evidence="3 5" id="KW-0067">ATP-binding</keyword>
<dbReference type="RefSeq" id="WP_158369769.1">
    <property type="nucleotide sequence ID" value="NZ_JAOQJU010000008.1"/>
</dbReference>
<proteinExistence type="predicted"/>
<feature type="domain" description="ABC transporter" evidence="4">
    <location>
        <begin position="2"/>
        <end position="232"/>
    </location>
</feature>
<dbReference type="Gene3D" id="3.40.50.300">
    <property type="entry name" value="P-loop containing nucleotide triphosphate hydrolases"/>
    <property type="match status" value="1"/>
</dbReference>
<accession>A0ABT2RMJ0</accession>
<organism evidence="5 6">
    <name type="scientific">Dorea acetigenes</name>
    <dbReference type="NCBI Taxonomy" id="2981787"/>
    <lineage>
        <taxon>Bacteria</taxon>
        <taxon>Bacillati</taxon>
        <taxon>Bacillota</taxon>
        <taxon>Clostridia</taxon>
        <taxon>Lachnospirales</taxon>
        <taxon>Lachnospiraceae</taxon>
        <taxon>Dorea</taxon>
    </lineage>
</organism>
<evidence type="ECO:0000256" key="1">
    <source>
        <dbReference type="ARBA" id="ARBA00022448"/>
    </source>
</evidence>
<dbReference type="PROSITE" id="PS00211">
    <property type="entry name" value="ABC_TRANSPORTER_1"/>
    <property type="match status" value="1"/>
</dbReference>
<evidence type="ECO:0000313" key="6">
    <source>
        <dbReference type="Proteomes" id="UP001652431"/>
    </source>
</evidence>
<sequence>MGLSVDIKKVLGDFRLDVRFRSGASRIGILGASGCGKSLTLKSIAGIETPDEGTILINDTVVFHSGQKVNVPPQKRKIGYLFQNYALFPTMTVERNIAAGLKGTKREKKERVREMVCRFHLEGLEKRLPGELSGGQQQRAALARIMAYEPDVILLDEPFSALDMFLRDRLQQEMMEMLKGYGGTAIMVSHDRDEIYRFSEDLLIMDQGMTVAFGETRVLFRNPGKKAAARLTGCKNFSRIQRLDAHRLQALDWGIELEVAETIEEDVTKIGFRAHEFVPIWGERKKNCIRVQVAGSAELPFEKNFYLTPEGEEKEGREDICWFLQRDRWERMKEKGMPDYLQFPQDHILLLKEDC</sequence>
<protein>
    <submittedName>
        <fullName evidence="5">ATP-binding cassette domain-containing protein</fullName>
    </submittedName>
</protein>
<dbReference type="SMART" id="SM00382">
    <property type="entry name" value="AAA"/>
    <property type="match status" value="1"/>
</dbReference>
<dbReference type="PROSITE" id="PS50893">
    <property type="entry name" value="ABC_TRANSPORTER_2"/>
    <property type="match status" value="1"/>
</dbReference>
<gene>
    <name evidence="5" type="ORF">OCV99_08605</name>
</gene>
<dbReference type="InterPro" id="IPR003593">
    <property type="entry name" value="AAA+_ATPase"/>
</dbReference>
<reference evidence="5 6" key="1">
    <citation type="journal article" date="2021" name="ISME Commun">
        <title>Automated analysis of genomic sequences facilitates high-throughput and comprehensive description of bacteria.</title>
        <authorList>
            <person name="Hitch T.C.A."/>
        </authorList>
    </citation>
    <scope>NUCLEOTIDE SEQUENCE [LARGE SCALE GENOMIC DNA]</scope>
    <source>
        <strain evidence="5 6">Sanger_03</strain>
    </source>
</reference>
<dbReference type="GO" id="GO:0005524">
    <property type="term" value="F:ATP binding"/>
    <property type="evidence" value="ECO:0007669"/>
    <property type="project" value="UniProtKB-KW"/>
</dbReference>
<keyword evidence="2" id="KW-0547">Nucleotide-binding</keyword>
<dbReference type="InterPro" id="IPR003439">
    <property type="entry name" value="ABC_transporter-like_ATP-bd"/>
</dbReference>
<dbReference type="SUPFAM" id="SSF52540">
    <property type="entry name" value="P-loop containing nucleoside triphosphate hydrolases"/>
    <property type="match status" value="1"/>
</dbReference>
<evidence type="ECO:0000256" key="2">
    <source>
        <dbReference type="ARBA" id="ARBA00022741"/>
    </source>
</evidence>
<name>A0ABT2RMJ0_9FIRM</name>
<evidence type="ECO:0000256" key="3">
    <source>
        <dbReference type="ARBA" id="ARBA00022840"/>
    </source>
</evidence>
<dbReference type="PANTHER" id="PTHR42781:SF4">
    <property type="entry name" value="SPERMIDINE_PUTRESCINE IMPORT ATP-BINDING PROTEIN POTA"/>
    <property type="match status" value="1"/>
</dbReference>
<keyword evidence="6" id="KW-1185">Reference proteome</keyword>
<dbReference type="Proteomes" id="UP001652431">
    <property type="component" value="Unassembled WGS sequence"/>
</dbReference>
<dbReference type="InterPro" id="IPR050093">
    <property type="entry name" value="ABC_SmlMolc_Importer"/>
</dbReference>
<evidence type="ECO:0000259" key="4">
    <source>
        <dbReference type="PROSITE" id="PS50893"/>
    </source>
</evidence>
<evidence type="ECO:0000313" key="5">
    <source>
        <dbReference type="EMBL" id="MCU6686606.1"/>
    </source>
</evidence>
<dbReference type="InterPro" id="IPR027417">
    <property type="entry name" value="P-loop_NTPase"/>
</dbReference>
<keyword evidence="1" id="KW-0813">Transport</keyword>